<comment type="caution">
    <text evidence="1">The sequence shown here is derived from an EMBL/GenBank/DDBJ whole genome shotgun (WGS) entry which is preliminary data.</text>
</comment>
<evidence type="ECO:0000313" key="1">
    <source>
        <dbReference type="EMBL" id="KAG6376634.1"/>
    </source>
</evidence>
<dbReference type="AlphaFoldDB" id="A0A8I2YR20"/>
<proteinExistence type="predicted"/>
<evidence type="ECO:0000313" key="2">
    <source>
        <dbReference type="Proteomes" id="UP000683000"/>
    </source>
</evidence>
<dbReference type="Proteomes" id="UP000683000">
    <property type="component" value="Unassembled WGS sequence"/>
</dbReference>
<accession>A0A8I2YR20</accession>
<gene>
    <name evidence="1" type="ORF">JVT61DRAFT_1619</name>
</gene>
<sequence length="124" mass="13866">MCSPHIDLEPLGVELSTSRPGNPFYPYPNESLMHLGNWYWIKGAQKSKENFKELLDIVGDPAFSPSAVSETAWGAIDQQLGRNQFDGYIPEWLGEDDGWKCSSVTISVLFHSQSRSPGAKKQHN</sequence>
<keyword evidence="2" id="KW-1185">Reference proteome</keyword>
<organism evidence="1 2">
    <name type="scientific">Boletus reticuloceps</name>
    <dbReference type="NCBI Taxonomy" id="495285"/>
    <lineage>
        <taxon>Eukaryota</taxon>
        <taxon>Fungi</taxon>
        <taxon>Dikarya</taxon>
        <taxon>Basidiomycota</taxon>
        <taxon>Agaricomycotina</taxon>
        <taxon>Agaricomycetes</taxon>
        <taxon>Agaricomycetidae</taxon>
        <taxon>Boletales</taxon>
        <taxon>Boletineae</taxon>
        <taxon>Boletaceae</taxon>
        <taxon>Boletoideae</taxon>
        <taxon>Boletus</taxon>
    </lineage>
</organism>
<reference evidence="1" key="1">
    <citation type="submission" date="2021-03" db="EMBL/GenBank/DDBJ databases">
        <title>Evolutionary innovations through gain and loss of genes in the ectomycorrhizal Boletales.</title>
        <authorList>
            <person name="Wu G."/>
            <person name="Miyauchi S."/>
            <person name="Morin E."/>
            <person name="Yang Z.-L."/>
            <person name="Xu J."/>
            <person name="Martin F.M."/>
        </authorList>
    </citation>
    <scope>NUCLEOTIDE SEQUENCE</scope>
    <source>
        <strain evidence="1">BR01</strain>
    </source>
</reference>
<protein>
    <submittedName>
        <fullName evidence="1">Uncharacterized protein</fullName>
    </submittedName>
</protein>
<dbReference type="EMBL" id="JAGFBS010000011">
    <property type="protein sequence ID" value="KAG6376634.1"/>
    <property type="molecule type" value="Genomic_DNA"/>
</dbReference>
<dbReference type="OrthoDB" id="2691920at2759"/>
<name>A0A8I2YR20_9AGAM</name>